<keyword evidence="1" id="KW-0812">Transmembrane</keyword>
<dbReference type="EMBL" id="FNZU01000015">
    <property type="protein sequence ID" value="SEL23957.1"/>
    <property type="molecule type" value="Genomic_DNA"/>
</dbReference>
<keyword evidence="1" id="KW-0472">Membrane</keyword>
<dbReference type="RefSeq" id="WP_170231045.1">
    <property type="nucleotide sequence ID" value="NZ_BJYC01000018.1"/>
</dbReference>
<evidence type="ECO:0000313" key="2">
    <source>
        <dbReference type="EMBL" id="SEL23957.1"/>
    </source>
</evidence>
<proteinExistence type="predicted"/>
<evidence type="ECO:0008006" key="4">
    <source>
        <dbReference type="Google" id="ProtNLM"/>
    </source>
</evidence>
<keyword evidence="3" id="KW-1185">Reference proteome</keyword>
<accession>A0A1H7NM27</accession>
<dbReference type="Proteomes" id="UP000199081">
    <property type="component" value="Unassembled WGS sequence"/>
</dbReference>
<keyword evidence="1" id="KW-1133">Transmembrane helix</keyword>
<dbReference type="AlphaFoldDB" id="A0A1H7NM27"/>
<evidence type="ECO:0000313" key="3">
    <source>
        <dbReference type="Proteomes" id="UP000199081"/>
    </source>
</evidence>
<organism evidence="2 3">
    <name type="scientific">Alkalibacterium pelagium</name>
    <dbReference type="NCBI Taxonomy" id="426702"/>
    <lineage>
        <taxon>Bacteria</taxon>
        <taxon>Bacillati</taxon>
        <taxon>Bacillota</taxon>
        <taxon>Bacilli</taxon>
        <taxon>Lactobacillales</taxon>
        <taxon>Carnobacteriaceae</taxon>
        <taxon>Alkalibacterium</taxon>
    </lineage>
</organism>
<evidence type="ECO:0000256" key="1">
    <source>
        <dbReference type="SAM" id="Phobius"/>
    </source>
</evidence>
<feature type="transmembrane region" description="Helical" evidence="1">
    <location>
        <begin position="29"/>
        <end position="50"/>
    </location>
</feature>
<reference evidence="3" key="1">
    <citation type="submission" date="2016-10" db="EMBL/GenBank/DDBJ databases">
        <authorList>
            <person name="Varghese N."/>
            <person name="Submissions S."/>
        </authorList>
    </citation>
    <scope>NUCLEOTIDE SEQUENCE [LARGE SCALE GENOMIC DNA]</scope>
    <source>
        <strain evidence="3">DSM 19183</strain>
    </source>
</reference>
<protein>
    <recommendedName>
        <fullName evidence="4">LPXTG-motif cell wall anchor domain-containing protein</fullName>
    </recommendedName>
</protein>
<sequence length="54" mass="6188">MARKTFHYQKGEHEVDFSVEYRMPTKQEFLGIAGIISIVSGVCLLLKAFILKDE</sequence>
<name>A0A1H7NM27_9LACT</name>
<gene>
    <name evidence="2" type="ORF">SAMN04488099_11516</name>
</gene>
<dbReference type="STRING" id="426702.SAMN04488099_11516"/>